<dbReference type="PANTHER" id="PTHR43133:SF46">
    <property type="entry name" value="RNA POLYMERASE SIGMA-70 FACTOR ECF SUBFAMILY"/>
    <property type="match status" value="1"/>
</dbReference>
<dbReference type="GO" id="GO:0016987">
    <property type="term" value="F:sigma factor activity"/>
    <property type="evidence" value="ECO:0007669"/>
    <property type="project" value="UniProtKB-KW"/>
</dbReference>
<dbReference type="GO" id="GO:0000428">
    <property type="term" value="C:DNA-directed RNA polymerase complex"/>
    <property type="evidence" value="ECO:0007669"/>
    <property type="project" value="UniProtKB-KW"/>
</dbReference>
<dbReference type="InterPro" id="IPR013249">
    <property type="entry name" value="RNA_pol_sigma70_r4_t2"/>
</dbReference>
<comment type="similarity">
    <text evidence="1">Belongs to the sigma-70 factor family. ECF subfamily.</text>
</comment>
<dbReference type="PANTHER" id="PTHR43133">
    <property type="entry name" value="RNA POLYMERASE ECF-TYPE SIGMA FACTO"/>
    <property type="match status" value="1"/>
</dbReference>
<evidence type="ECO:0000313" key="7">
    <source>
        <dbReference type="EMBL" id="GGH56615.1"/>
    </source>
</evidence>
<dbReference type="Pfam" id="PF08281">
    <property type="entry name" value="Sigma70_r4_2"/>
    <property type="match status" value="1"/>
</dbReference>
<accession>A0A917IMY4</accession>
<evidence type="ECO:0000256" key="3">
    <source>
        <dbReference type="ARBA" id="ARBA00023082"/>
    </source>
</evidence>
<feature type="domain" description="RNA polymerase sigma factor 70 region 4 type 2" evidence="6">
    <location>
        <begin position="121"/>
        <end position="172"/>
    </location>
</feature>
<dbReference type="InterPro" id="IPR007627">
    <property type="entry name" value="RNA_pol_sigma70_r2"/>
</dbReference>
<dbReference type="InterPro" id="IPR014327">
    <property type="entry name" value="RNA_pol_sigma70_bacteroid"/>
</dbReference>
<sequence>MQPLAAIQERISCGDEQALAELCRLLHRKLEQFAHTLVRSRELAEEIVEDVFVKLWYNRQHITTIDNLSVYLYVAVKNQSLNTLSRKAKELVTASYDQLDITLTHTTADPHDQLVSAEMMQRMYDVVEALPPRCKMIFKLIREDGLSYKEVASILSISVNTIDAQMAIAVKRIAAALELTRPQKLF</sequence>
<evidence type="ECO:0000256" key="1">
    <source>
        <dbReference type="ARBA" id="ARBA00010641"/>
    </source>
</evidence>
<gene>
    <name evidence="7" type="ORF">GCM10011379_00410</name>
</gene>
<proteinExistence type="inferred from homology"/>
<keyword evidence="7" id="KW-0240">DNA-directed RNA polymerase</keyword>
<dbReference type="SUPFAM" id="SSF88659">
    <property type="entry name" value="Sigma3 and sigma4 domains of RNA polymerase sigma factors"/>
    <property type="match status" value="1"/>
</dbReference>
<dbReference type="Proteomes" id="UP000627292">
    <property type="component" value="Unassembled WGS sequence"/>
</dbReference>
<keyword evidence="2" id="KW-0805">Transcription regulation</keyword>
<dbReference type="InterPro" id="IPR039425">
    <property type="entry name" value="RNA_pol_sigma-70-like"/>
</dbReference>
<dbReference type="SUPFAM" id="SSF88946">
    <property type="entry name" value="Sigma2 domain of RNA polymerase sigma factors"/>
    <property type="match status" value="1"/>
</dbReference>
<dbReference type="Gene3D" id="1.10.10.10">
    <property type="entry name" value="Winged helix-like DNA-binding domain superfamily/Winged helix DNA-binding domain"/>
    <property type="match status" value="1"/>
</dbReference>
<evidence type="ECO:0000259" key="5">
    <source>
        <dbReference type="Pfam" id="PF04542"/>
    </source>
</evidence>
<evidence type="ECO:0000256" key="2">
    <source>
        <dbReference type="ARBA" id="ARBA00023015"/>
    </source>
</evidence>
<dbReference type="InterPro" id="IPR013325">
    <property type="entry name" value="RNA_pol_sigma_r2"/>
</dbReference>
<name>A0A917IMY4_9BACT</name>
<dbReference type="InterPro" id="IPR036388">
    <property type="entry name" value="WH-like_DNA-bd_sf"/>
</dbReference>
<dbReference type="EMBL" id="BMIB01000001">
    <property type="protein sequence ID" value="GGH56615.1"/>
    <property type="molecule type" value="Genomic_DNA"/>
</dbReference>
<feature type="domain" description="RNA polymerase sigma-70 region 2" evidence="5">
    <location>
        <begin position="25"/>
        <end position="89"/>
    </location>
</feature>
<reference evidence="7" key="1">
    <citation type="journal article" date="2014" name="Int. J. Syst. Evol. Microbiol.">
        <title>Complete genome sequence of Corynebacterium casei LMG S-19264T (=DSM 44701T), isolated from a smear-ripened cheese.</title>
        <authorList>
            <consortium name="US DOE Joint Genome Institute (JGI-PGF)"/>
            <person name="Walter F."/>
            <person name="Albersmeier A."/>
            <person name="Kalinowski J."/>
            <person name="Ruckert C."/>
        </authorList>
    </citation>
    <scope>NUCLEOTIDE SEQUENCE</scope>
    <source>
        <strain evidence="7">CGMCC 1.15290</strain>
    </source>
</reference>
<evidence type="ECO:0000313" key="8">
    <source>
        <dbReference type="Proteomes" id="UP000627292"/>
    </source>
</evidence>
<dbReference type="RefSeq" id="WP_188949507.1">
    <property type="nucleotide sequence ID" value="NZ_BMIB01000001.1"/>
</dbReference>
<dbReference type="Gene3D" id="1.10.1740.10">
    <property type="match status" value="1"/>
</dbReference>
<organism evidence="7 8">
    <name type="scientific">Filimonas zeae</name>
    <dbReference type="NCBI Taxonomy" id="1737353"/>
    <lineage>
        <taxon>Bacteria</taxon>
        <taxon>Pseudomonadati</taxon>
        <taxon>Bacteroidota</taxon>
        <taxon>Chitinophagia</taxon>
        <taxon>Chitinophagales</taxon>
        <taxon>Chitinophagaceae</taxon>
        <taxon>Filimonas</taxon>
    </lineage>
</organism>
<dbReference type="GO" id="GO:0006352">
    <property type="term" value="P:DNA-templated transcription initiation"/>
    <property type="evidence" value="ECO:0007669"/>
    <property type="project" value="InterPro"/>
</dbReference>
<keyword evidence="3" id="KW-0731">Sigma factor</keyword>
<dbReference type="Pfam" id="PF04542">
    <property type="entry name" value="Sigma70_r2"/>
    <property type="match status" value="1"/>
</dbReference>
<dbReference type="NCBIfam" id="TIGR02937">
    <property type="entry name" value="sigma70-ECF"/>
    <property type="match status" value="1"/>
</dbReference>
<evidence type="ECO:0000256" key="4">
    <source>
        <dbReference type="ARBA" id="ARBA00023163"/>
    </source>
</evidence>
<keyword evidence="4" id="KW-0804">Transcription</keyword>
<reference evidence="7" key="2">
    <citation type="submission" date="2020-09" db="EMBL/GenBank/DDBJ databases">
        <authorList>
            <person name="Sun Q."/>
            <person name="Zhou Y."/>
        </authorList>
    </citation>
    <scope>NUCLEOTIDE SEQUENCE</scope>
    <source>
        <strain evidence="7">CGMCC 1.15290</strain>
    </source>
</reference>
<dbReference type="AlphaFoldDB" id="A0A917IMY4"/>
<dbReference type="NCBIfam" id="TIGR02985">
    <property type="entry name" value="Sig70_bacteroi1"/>
    <property type="match status" value="1"/>
</dbReference>
<keyword evidence="8" id="KW-1185">Reference proteome</keyword>
<comment type="caution">
    <text evidence="7">The sequence shown here is derived from an EMBL/GenBank/DDBJ whole genome shotgun (WGS) entry which is preliminary data.</text>
</comment>
<dbReference type="GO" id="GO:0003677">
    <property type="term" value="F:DNA binding"/>
    <property type="evidence" value="ECO:0007669"/>
    <property type="project" value="InterPro"/>
</dbReference>
<dbReference type="InterPro" id="IPR014284">
    <property type="entry name" value="RNA_pol_sigma-70_dom"/>
</dbReference>
<dbReference type="InterPro" id="IPR013324">
    <property type="entry name" value="RNA_pol_sigma_r3/r4-like"/>
</dbReference>
<protein>
    <submittedName>
        <fullName evidence="7">DNA-directed RNA polymerase sigma-70 factor</fullName>
    </submittedName>
</protein>
<evidence type="ECO:0000259" key="6">
    <source>
        <dbReference type="Pfam" id="PF08281"/>
    </source>
</evidence>